<accession>A0A1G7BN05</accession>
<dbReference type="OrthoDB" id="3761315at2"/>
<evidence type="ECO:0000256" key="3">
    <source>
        <dbReference type="ARBA" id="ARBA00022679"/>
    </source>
</evidence>
<dbReference type="CDD" id="cd00751">
    <property type="entry name" value="thiolase"/>
    <property type="match status" value="1"/>
</dbReference>
<evidence type="ECO:0000256" key="8">
    <source>
        <dbReference type="RuleBase" id="RU003557"/>
    </source>
</evidence>
<evidence type="ECO:0000256" key="7">
    <source>
        <dbReference type="PIRSR" id="PIRSR000429-1"/>
    </source>
</evidence>
<dbReference type="InterPro" id="IPR020610">
    <property type="entry name" value="Thiolase_AS"/>
</dbReference>
<organism evidence="11 12">
    <name type="scientific">Glycomyces harbinensis</name>
    <dbReference type="NCBI Taxonomy" id="58114"/>
    <lineage>
        <taxon>Bacteria</taxon>
        <taxon>Bacillati</taxon>
        <taxon>Actinomycetota</taxon>
        <taxon>Actinomycetes</taxon>
        <taxon>Glycomycetales</taxon>
        <taxon>Glycomycetaceae</taxon>
        <taxon>Glycomyces</taxon>
    </lineage>
</organism>
<sequence length="385" mass="38981">MNDNTVILAAARTPIGRFNGALAEIPATDLAGTAIRAAIERAGIGPEHVDQVILGQVLSAGCGQNPARQAAVAAGLPMRVPALSVNKVCLSGLTAVGLADQLLRGGAADVIVAGGMESMSRAPHLLPGSRRGFKYGEAVLIDHLAHDGLTDAYDGISMGESTERHLKDRSLTREQQDAFAADSHQRAAKAADRLAEEITPVETRKGLIDADEGVRGDSTPEKLGQLRPAFTENGTITAATASQISDGASALVLTRKSLAEANGWAWTAEILAYATVAGPDNSLLDQPANAIAKALGLAGLAVSDLDVVEMNEAFAAVVLASAETLGVSLEAVNPDGGAIALGHPIGASGARLAQTLARQLAPGQLGAAGLCGGGGQGDAIILKGA</sequence>
<dbReference type="Pfam" id="PF00108">
    <property type="entry name" value="Thiolase_N"/>
    <property type="match status" value="1"/>
</dbReference>
<dbReference type="InterPro" id="IPR020617">
    <property type="entry name" value="Thiolase_C"/>
</dbReference>
<dbReference type="STRING" id="58114.SAMN05216270_11761"/>
<dbReference type="Gene3D" id="3.40.47.10">
    <property type="match status" value="1"/>
</dbReference>
<dbReference type="InterPro" id="IPR002155">
    <property type="entry name" value="Thiolase"/>
</dbReference>
<evidence type="ECO:0000313" key="11">
    <source>
        <dbReference type="EMBL" id="SDE28508.1"/>
    </source>
</evidence>
<dbReference type="InterPro" id="IPR020615">
    <property type="entry name" value="Thiolase_acyl_enz_int_AS"/>
</dbReference>
<evidence type="ECO:0000256" key="1">
    <source>
        <dbReference type="ARBA" id="ARBA00010982"/>
    </source>
</evidence>
<dbReference type="NCBIfam" id="TIGR01930">
    <property type="entry name" value="AcCoA-C-Actrans"/>
    <property type="match status" value="1"/>
</dbReference>
<keyword evidence="4 8" id="KW-0012">Acyltransferase</keyword>
<dbReference type="PROSITE" id="PS00099">
    <property type="entry name" value="THIOLASE_3"/>
    <property type="match status" value="1"/>
</dbReference>
<dbReference type="PANTHER" id="PTHR18919:SF107">
    <property type="entry name" value="ACETYL-COA ACETYLTRANSFERASE, CYTOSOLIC"/>
    <property type="match status" value="1"/>
</dbReference>
<evidence type="ECO:0000256" key="5">
    <source>
        <dbReference type="ARBA" id="ARBA00030755"/>
    </source>
</evidence>
<comment type="similarity">
    <text evidence="1 8">Belongs to the thiolase-like superfamily. Thiolase family.</text>
</comment>
<evidence type="ECO:0000259" key="10">
    <source>
        <dbReference type="Pfam" id="PF02803"/>
    </source>
</evidence>
<dbReference type="PROSITE" id="PS00098">
    <property type="entry name" value="THIOLASE_1"/>
    <property type="match status" value="1"/>
</dbReference>
<dbReference type="InterPro" id="IPR020613">
    <property type="entry name" value="Thiolase_CS"/>
</dbReference>
<dbReference type="Pfam" id="PF02803">
    <property type="entry name" value="Thiolase_C"/>
    <property type="match status" value="1"/>
</dbReference>
<proteinExistence type="inferred from homology"/>
<protein>
    <recommendedName>
        <fullName evidence="6">Probable acetyl-CoA acetyltransferase</fullName>
        <ecNumber evidence="2">2.3.1.9</ecNumber>
    </recommendedName>
    <alternativeName>
        <fullName evidence="5">Acetoacetyl-CoA thiolase</fullName>
    </alternativeName>
</protein>
<dbReference type="PIRSF" id="PIRSF000429">
    <property type="entry name" value="Ac-CoA_Ac_transf"/>
    <property type="match status" value="1"/>
</dbReference>
<evidence type="ECO:0000259" key="9">
    <source>
        <dbReference type="Pfam" id="PF00108"/>
    </source>
</evidence>
<dbReference type="InterPro" id="IPR020616">
    <property type="entry name" value="Thiolase_N"/>
</dbReference>
<feature type="domain" description="Thiolase C-terminal" evidence="10">
    <location>
        <begin position="266"/>
        <end position="383"/>
    </location>
</feature>
<feature type="active site" description="Acyl-thioester intermediate" evidence="7">
    <location>
        <position position="89"/>
    </location>
</feature>
<evidence type="ECO:0000256" key="4">
    <source>
        <dbReference type="ARBA" id="ARBA00023315"/>
    </source>
</evidence>
<dbReference type="Proteomes" id="UP000198949">
    <property type="component" value="Unassembled WGS sequence"/>
</dbReference>
<evidence type="ECO:0000256" key="2">
    <source>
        <dbReference type="ARBA" id="ARBA00012705"/>
    </source>
</evidence>
<dbReference type="SUPFAM" id="SSF53901">
    <property type="entry name" value="Thiolase-like"/>
    <property type="match status" value="2"/>
</dbReference>
<dbReference type="InterPro" id="IPR016039">
    <property type="entry name" value="Thiolase-like"/>
</dbReference>
<dbReference type="AlphaFoldDB" id="A0A1G7BN05"/>
<dbReference type="PANTHER" id="PTHR18919">
    <property type="entry name" value="ACETYL-COA C-ACYLTRANSFERASE"/>
    <property type="match status" value="1"/>
</dbReference>
<reference evidence="12" key="1">
    <citation type="submission" date="2016-10" db="EMBL/GenBank/DDBJ databases">
        <authorList>
            <person name="Varghese N."/>
            <person name="Submissions S."/>
        </authorList>
    </citation>
    <scope>NUCLEOTIDE SEQUENCE [LARGE SCALE GENOMIC DNA]</scope>
    <source>
        <strain evidence="12">CGMCC 4.3516</strain>
    </source>
</reference>
<name>A0A1G7BN05_9ACTN</name>
<evidence type="ECO:0000313" key="12">
    <source>
        <dbReference type="Proteomes" id="UP000198949"/>
    </source>
</evidence>
<dbReference type="RefSeq" id="WP_091039764.1">
    <property type="nucleotide sequence ID" value="NZ_FNAD01000017.1"/>
</dbReference>
<keyword evidence="12" id="KW-1185">Reference proteome</keyword>
<gene>
    <name evidence="11" type="ORF">SAMN05216270_11761</name>
</gene>
<dbReference type="EC" id="2.3.1.9" evidence="2"/>
<dbReference type="EMBL" id="FNAD01000017">
    <property type="protein sequence ID" value="SDE28508.1"/>
    <property type="molecule type" value="Genomic_DNA"/>
</dbReference>
<dbReference type="GO" id="GO:0003985">
    <property type="term" value="F:acetyl-CoA C-acetyltransferase activity"/>
    <property type="evidence" value="ECO:0007669"/>
    <property type="project" value="UniProtKB-EC"/>
</dbReference>
<feature type="active site" description="Proton acceptor" evidence="7">
    <location>
        <position position="343"/>
    </location>
</feature>
<dbReference type="PROSITE" id="PS00737">
    <property type="entry name" value="THIOLASE_2"/>
    <property type="match status" value="1"/>
</dbReference>
<feature type="domain" description="Thiolase N-terminal" evidence="9">
    <location>
        <begin position="6"/>
        <end position="256"/>
    </location>
</feature>
<feature type="active site" description="Proton acceptor" evidence="7">
    <location>
        <position position="371"/>
    </location>
</feature>
<keyword evidence="3 8" id="KW-0808">Transferase</keyword>
<evidence type="ECO:0000256" key="6">
    <source>
        <dbReference type="ARBA" id="ARBA00040529"/>
    </source>
</evidence>